<dbReference type="InterPro" id="IPR052383">
    <property type="entry name" value="Anti-sigma-E_RseA-like"/>
</dbReference>
<dbReference type="STRING" id="1223802.SUTH_02194"/>
<dbReference type="RefSeq" id="WP_041099223.1">
    <property type="nucleotide sequence ID" value="NZ_AP012547.1"/>
</dbReference>
<sequence>MKTRISALMDGELESHEIAEIFRELKRKKELRSEWCDCQLIGAALRGERGLDIDVASRVMSAIELEPTVMAPAPRRTLEWQRPALALAASAAGVAVVAWLVLAPSGDTAPARQLALATAKPGPAAGSMPASSQSTPRLQEYLVAHQAYAPGGPMVGGARNIRTVAASGEGR</sequence>
<proteinExistence type="predicted"/>
<dbReference type="EMBL" id="AP012547">
    <property type="protein sequence ID" value="BAO29984.1"/>
    <property type="molecule type" value="Genomic_DNA"/>
</dbReference>
<feature type="transmembrane region" description="Helical" evidence="1">
    <location>
        <begin position="84"/>
        <end position="102"/>
    </location>
</feature>
<dbReference type="InterPro" id="IPR036147">
    <property type="entry name" value="Anti-sigma_E_RseA_N_sf"/>
</dbReference>
<accession>W0SFE8</accession>
<dbReference type="Proteomes" id="UP000031637">
    <property type="component" value="Chromosome"/>
</dbReference>
<name>W0SFE8_9PROT</name>
<dbReference type="GO" id="GO:0016989">
    <property type="term" value="F:sigma factor antagonist activity"/>
    <property type="evidence" value="ECO:0007669"/>
    <property type="project" value="InterPro"/>
</dbReference>
<dbReference type="CDD" id="cd16328">
    <property type="entry name" value="RseA_N"/>
    <property type="match status" value="1"/>
</dbReference>
<organism evidence="3 4">
    <name type="scientific">Sulfuritalea hydrogenivorans sk43H</name>
    <dbReference type="NCBI Taxonomy" id="1223802"/>
    <lineage>
        <taxon>Bacteria</taxon>
        <taxon>Pseudomonadati</taxon>
        <taxon>Pseudomonadota</taxon>
        <taxon>Betaproteobacteria</taxon>
        <taxon>Nitrosomonadales</taxon>
        <taxon>Sterolibacteriaceae</taxon>
        <taxon>Sulfuritalea</taxon>
    </lineage>
</organism>
<keyword evidence="4" id="KW-1185">Reference proteome</keyword>
<dbReference type="HOGENOM" id="CLU_081225_1_1_4"/>
<dbReference type="Pfam" id="PF03872">
    <property type="entry name" value="RseA_N"/>
    <property type="match status" value="1"/>
</dbReference>
<protein>
    <submittedName>
        <fullName evidence="3">Anti sigma-E protein</fullName>
    </submittedName>
</protein>
<evidence type="ECO:0000313" key="4">
    <source>
        <dbReference type="Proteomes" id="UP000031637"/>
    </source>
</evidence>
<dbReference type="InterPro" id="IPR005572">
    <property type="entry name" value="Anti-sigma_E_RseA_N"/>
</dbReference>
<dbReference type="KEGG" id="shd:SUTH_02194"/>
<dbReference type="SUPFAM" id="SSF89069">
    <property type="entry name" value="N-terminal, cytoplasmic domain of anti-sigmaE factor RseA"/>
    <property type="match status" value="1"/>
</dbReference>
<dbReference type="Gene3D" id="1.10.10.880">
    <property type="entry name" value="Anti sigma-E protein RseA, N-terminal domain"/>
    <property type="match status" value="1"/>
</dbReference>
<keyword evidence="1" id="KW-1133">Transmembrane helix</keyword>
<dbReference type="PANTHER" id="PTHR38104:SF1">
    <property type="entry name" value="ANTI-SIGMA-E FACTOR RSEA"/>
    <property type="match status" value="1"/>
</dbReference>
<evidence type="ECO:0000256" key="1">
    <source>
        <dbReference type="SAM" id="Phobius"/>
    </source>
</evidence>
<evidence type="ECO:0000313" key="3">
    <source>
        <dbReference type="EMBL" id="BAO29984.1"/>
    </source>
</evidence>
<gene>
    <name evidence="3" type="ORF">SUTH_02194</name>
</gene>
<keyword evidence="1" id="KW-0812">Transmembrane</keyword>
<evidence type="ECO:0000259" key="2">
    <source>
        <dbReference type="Pfam" id="PF03872"/>
    </source>
</evidence>
<reference evidence="3 4" key="1">
    <citation type="journal article" date="2014" name="Syst. Appl. Microbiol.">
        <title>Complete genomes of freshwater sulfur oxidizers Sulfuricella denitrificans skB26 and Sulfuritalea hydrogenivorans sk43H: genetic insights into the sulfur oxidation pathway of betaproteobacteria.</title>
        <authorList>
            <person name="Watanabe T."/>
            <person name="Kojima H."/>
            <person name="Fukui M."/>
        </authorList>
    </citation>
    <scope>NUCLEOTIDE SEQUENCE [LARGE SCALE GENOMIC DNA]</scope>
    <source>
        <strain evidence="3">DSM22779</strain>
    </source>
</reference>
<keyword evidence="1" id="KW-0472">Membrane</keyword>
<dbReference type="PANTHER" id="PTHR38104">
    <property type="match status" value="1"/>
</dbReference>
<feature type="domain" description="Anti sigma-E protein RseA N-terminal" evidence="2">
    <location>
        <begin position="3"/>
        <end position="73"/>
    </location>
</feature>
<dbReference type="AlphaFoldDB" id="W0SFE8"/>